<keyword evidence="3" id="KW-0804">Transcription</keyword>
<evidence type="ECO:0000256" key="2">
    <source>
        <dbReference type="ARBA" id="ARBA00023125"/>
    </source>
</evidence>
<protein>
    <submittedName>
        <fullName evidence="6">TetR/AcrR family transcriptional regulator</fullName>
    </submittedName>
</protein>
<dbReference type="Pfam" id="PF00440">
    <property type="entry name" value="TetR_N"/>
    <property type="match status" value="1"/>
</dbReference>
<dbReference type="InterPro" id="IPR009057">
    <property type="entry name" value="Homeodomain-like_sf"/>
</dbReference>
<evidence type="ECO:0000259" key="5">
    <source>
        <dbReference type="PROSITE" id="PS50977"/>
    </source>
</evidence>
<dbReference type="RefSeq" id="WP_036446904.1">
    <property type="nucleotide sequence ID" value="NZ_JACKVC010000010.1"/>
</dbReference>
<dbReference type="SUPFAM" id="SSF46689">
    <property type="entry name" value="Homeodomain-like"/>
    <property type="match status" value="1"/>
</dbReference>
<dbReference type="SUPFAM" id="SSF48498">
    <property type="entry name" value="Tetracyclin repressor-like, C-terminal domain"/>
    <property type="match status" value="1"/>
</dbReference>
<name>A0AAW5T030_9MYCO</name>
<dbReference type="PRINTS" id="PR00455">
    <property type="entry name" value="HTHTETR"/>
</dbReference>
<dbReference type="PROSITE" id="PS50977">
    <property type="entry name" value="HTH_TETR_2"/>
    <property type="match status" value="1"/>
</dbReference>
<comment type="caution">
    <text evidence="6">The sequence shown here is derived from an EMBL/GenBank/DDBJ whole genome shotgun (WGS) entry which is preliminary data.</text>
</comment>
<evidence type="ECO:0000256" key="3">
    <source>
        <dbReference type="ARBA" id="ARBA00023163"/>
    </source>
</evidence>
<dbReference type="InterPro" id="IPR050109">
    <property type="entry name" value="HTH-type_TetR-like_transc_reg"/>
</dbReference>
<evidence type="ECO:0000313" key="7">
    <source>
        <dbReference type="Proteomes" id="UP001141659"/>
    </source>
</evidence>
<reference evidence="6" key="1">
    <citation type="submission" date="2020-07" db="EMBL/GenBank/DDBJ databases">
        <authorList>
            <person name="Pettersson B.M.F."/>
            <person name="Behra P.R.K."/>
            <person name="Ramesh M."/>
            <person name="Das S."/>
            <person name="Dasgupta S."/>
            <person name="Kirsebom L.A."/>
        </authorList>
    </citation>
    <scope>NUCLEOTIDE SEQUENCE</scope>
    <source>
        <strain evidence="6">DSM 44242</strain>
    </source>
</reference>
<dbReference type="InterPro" id="IPR036271">
    <property type="entry name" value="Tet_transcr_reg_TetR-rel_C_sf"/>
</dbReference>
<dbReference type="EMBL" id="JACKVC010000010">
    <property type="protein sequence ID" value="MCV7388076.1"/>
    <property type="molecule type" value="Genomic_DNA"/>
</dbReference>
<organism evidence="6 7">
    <name type="scientific">Mycolicibacterium porcinum</name>
    <dbReference type="NCBI Taxonomy" id="39693"/>
    <lineage>
        <taxon>Bacteria</taxon>
        <taxon>Bacillati</taxon>
        <taxon>Actinomycetota</taxon>
        <taxon>Actinomycetes</taxon>
        <taxon>Mycobacteriales</taxon>
        <taxon>Mycobacteriaceae</taxon>
        <taxon>Mycolicibacterium</taxon>
    </lineage>
</organism>
<dbReference type="InterPro" id="IPR049445">
    <property type="entry name" value="TetR_SbtR-like_C"/>
</dbReference>
<feature type="DNA-binding region" description="H-T-H motif" evidence="4">
    <location>
        <begin position="40"/>
        <end position="59"/>
    </location>
</feature>
<proteinExistence type="predicted"/>
<dbReference type="Gene3D" id="1.10.357.10">
    <property type="entry name" value="Tetracycline Repressor, domain 2"/>
    <property type="match status" value="1"/>
</dbReference>
<dbReference type="Pfam" id="PF21597">
    <property type="entry name" value="TetR_C_43"/>
    <property type="match status" value="1"/>
</dbReference>
<dbReference type="InterPro" id="IPR001647">
    <property type="entry name" value="HTH_TetR"/>
</dbReference>
<keyword evidence="2 4" id="KW-0238">DNA-binding</keyword>
<keyword evidence="1" id="KW-0805">Transcription regulation</keyword>
<dbReference type="AlphaFoldDB" id="A0AAW5T030"/>
<dbReference type="PANTHER" id="PTHR30055:SF234">
    <property type="entry name" value="HTH-TYPE TRANSCRIPTIONAL REGULATOR BETI"/>
    <property type="match status" value="1"/>
</dbReference>
<evidence type="ECO:0000256" key="4">
    <source>
        <dbReference type="PROSITE-ProRule" id="PRU00335"/>
    </source>
</evidence>
<feature type="domain" description="HTH tetR-type" evidence="5">
    <location>
        <begin position="18"/>
        <end position="77"/>
    </location>
</feature>
<sequence length="221" mass="24375">MTASSDAPHRRALRTDAERNRTAVVDAARQVFAEQGLDAPMAEVARRAGVGIATLFRRFPTRDDLITGVFAEKMNSYHDAVNEALRDPDPWHGFCEFIEHACTMQYQDRGFTNVLTMTFPRAGAFEAKRSATYRGFQSLIAKAKATGRLRPEFRPQDLVMLLMANAGVVTSAADAAPAASRRLLSYLLAACDTHHAHPIAPAPSARRMRDAMLKDDASEVR</sequence>
<evidence type="ECO:0000256" key="1">
    <source>
        <dbReference type="ARBA" id="ARBA00023015"/>
    </source>
</evidence>
<dbReference type="PANTHER" id="PTHR30055">
    <property type="entry name" value="HTH-TYPE TRANSCRIPTIONAL REGULATOR RUTR"/>
    <property type="match status" value="1"/>
</dbReference>
<dbReference type="GO" id="GO:0003700">
    <property type="term" value="F:DNA-binding transcription factor activity"/>
    <property type="evidence" value="ECO:0007669"/>
    <property type="project" value="TreeGrafter"/>
</dbReference>
<dbReference type="GO" id="GO:0000976">
    <property type="term" value="F:transcription cis-regulatory region binding"/>
    <property type="evidence" value="ECO:0007669"/>
    <property type="project" value="TreeGrafter"/>
</dbReference>
<accession>A0AAW5T030</accession>
<gene>
    <name evidence="6" type="ORF">H5P34_08455</name>
</gene>
<evidence type="ECO:0000313" key="6">
    <source>
        <dbReference type="EMBL" id="MCV7388076.1"/>
    </source>
</evidence>
<dbReference type="Proteomes" id="UP001141659">
    <property type="component" value="Unassembled WGS sequence"/>
</dbReference>
<reference evidence="6" key="2">
    <citation type="journal article" date="2022" name="BMC Genomics">
        <title>Comparative genome analysis of mycobacteria focusing on tRNA and non-coding RNA.</title>
        <authorList>
            <person name="Behra P.R.K."/>
            <person name="Pettersson B.M.F."/>
            <person name="Ramesh M."/>
            <person name="Das S."/>
            <person name="Dasgupta S."/>
            <person name="Kirsebom L.A."/>
        </authorList>
    </citation>
    <scope>NUCLEOTIDE SEQUENCE</scope>
    <source>
        <strain evidence="6">DSM 44242</strain>
    </source>
</reference>